<dbReference type="PROSITE" id="PS50893">
    <property type="entry name" value="ABC_TRANSPORTER_2"/>
    <property type="match status" value="1"/>
</dbReference>
<accession>A0A1H8TAP7</accession>
<keyword evidence="13" id="KW-1185">Reference proteome</keyword>
<dbReference type="PANTHER" id="PTHR24221:SF590">
    <property type="entry name" value="COMPONENT LINKED WITH THE ASSEMBLY OF CYTOCHROME' TRANSPORT TRANSMEMBRANE ATP-BINDING PROTEIN ABC TRANSPORTER CYDD-RELATED"/>
    <property type="match status" value="1"/>
</dbReference>
<dbReference type="Pfam" id="PF00664">
    <property type="entry name" value="ABC_membrane"/>
    <property type="match status" value="1"/>
</dbReference>
<dbReference type="STRING" id="112903.SAMN04490178_106100"/>
<dbReference type="PANTHER" id="PTHR24221">
    <property type="entry name" value="ATP-BINDING CASSETTE SUB-FAMILY B"/>
    <property type="match status" value="1"/>
</dbReference>
<dbReference type="NCBIfam" id="TIGR02857">
    <property type="entry name" value="CydD"/>
    <property type="match status" value="1"/>
</dbReference>
<evidence type="ECO:0000256" key="7">
    <source>
        <dbReference type="ARBA" id="ARBA00022989"/>
    </source>
</evidence>
<keyword evidence="8 9" id="KW-0472">Membrane</keyword>
<dbReference type="CDD" id="cd18584">
    <property type="entry name" value="ABC_6TM_AarD_CydD"/>
    <property type="match status" value="1"/>
</dbReference>
<dbReference type="Proteomes" id="UP000198847">
    <property type="component" value="Unassembled WGS sequence"/>
</dbReference>
<evidence type="ECO:0000256" key="3">
    <source>
        <dbReference type="ARBA" id="ARBA00022475"/>
    </source>
</evidence>
<dbReference type="InterPro" id="IPR003439">
    <property type="entry name" value="ABC_transporter-like_ATP-bd"/>
</dbReference>
<evidence type="ECO:0000256" key="2">
    <source>
        <dbReference type="ARBA" id="ARBA00022448"/>
    </source>
</evidence>
<feature type="transmembrane region" description="Helical" evidence="9">
    <location>
        <begin position="248"/>
        <end position="267"/>
    </location>
</feature>
<dbReference type="SMART" id="SM00382">
    <property type="entry name" value="AAA"/>
    <property type="match status" value="1"/>
</dbReference>
<evidence type="ECO:0000256" key="4">
    <source>
        <dbReference type="ARBA" id="ARBA00022692"/>
    </source>
</evidence>
<dbReference type="Gene3D" id="3.40.50.300">
    <property type="entry name" value="P-loop containing nucleotide triphosphate hydrolases"/>
    <property type="match status" value="1"/>
</dbReference>
<protein>
    <submittedName>
        <fullName evidence="12">ATP-binding cassette, subfamily C, CydD</fullName>
    </submittedName>
</protein>
<evidence type="ECO:0000256" key="1">
    <source>
        <dbReference type="ARBA" id="ARBA00004651"/>
    </source>
</evidence>
<evidence type="ECO:0000256" key="8">
    <source>
        <dbReference type="ARBA" id="ARBA00023136"/>
    </source>
</evidence>
<name>A0A1H8TAP7_9FIRM</name>
<keyword evidence="6 12" id="KW-0067">ATP-binding</keyword>
<feature type="transmembrane region" description="Helical" evidence="9">
    <location>
        <begin position="58"/>
        <end position="79"/>
    </location>
</feature>
<evidence type="ECO:0000256" key="6">
    <source>
        <dbReference type="ARBA" id="ARBA00022840"/>
    </source>
</evidence>
<dbReference type="GO" id="GO:0005886">
    <property type="term" value="C:plasma membrane"/>
    <property type="evidence" value="ECO:0007669"/>
    <property type="project" value="UniProtKB-SubCell"/>
</dbReference>
<dbReference type="PROSITE" id="PS00211">
    <property type="entry name" value="ABC_TRANSPORTER_1"/>
    <property type="match status" value="1"/>
</dbReference>
<evidence type="ECO:0000259" key="10">
    <source>
        <dbReference type="PROSITE" id="PS50893"/>
    </source>
</evidence>
<dbReference type="GO" id="GO:0042883">
    <property type="term" value="P:cysteine transport"/>
    <property type="evidence" value="ECO:0007669"/>
    <property type="project" value="InterPro"/>
</dbReference>
<dbReference type="PROSITE" id="PS50929">
    <property type="entry name" value="ABC_TM1F"/>
    <property type="match status" value="1"/>
</dbReference>
<dbReference type="Pfam" id="PF00005">
    <property type="entry name" value="ABC_tran"/>
    <property type="match status" value="1"/>
</dbReference>
<dbReference type="InterPro" id="IPR039421">
    <property type="entry name" value="Type_1_exporter"/>
</dbReference>
<keyword evidence="5" id="KW-0547">Nucleotide-binding</keyword>
<dbReference type="InterPro" id="IPR014216">
    <property type="entry name" value="ABC_transptr_CydD"/>
</dbReference>
<dbReference type="OrthoDB" id="9802264at2"/>
<feature type="transmembrane region" description="Helical" evidence="9">
    <location>
        <begin position="16"/>
        <end position="38"/>
    </location>
</feature>
<keyword evidence="3" id="KW-1003">Cell membrane</keyword>
<feature type="transmembrane region" description="Helical" evidence="9">
    <location>
        <begin position="133"/>
        <end position="153"/>
    </location>
</feature>
<dbReference type="EMBL" id="FODY01000006">
    <property type="protein sequence ID" value="SEO88209.1"/>
    <property type="molecule type" value="Genomic_DNA"/>
</dbReference>
<dbReference type="Gene3D" id="1.20.1560.10">
    <property type="entry name" value="ABC transporter type 1, transmembrane domain"/>
    <property type="match status" value="1"/>
</dbReference>
<feature type="domain" description="ABC transporter" evidence="10">
    <location>
        <begin position="335"/>
        <end position="570"/>
    </location>
</feature>
<feature type="domain" description="ABC transmembrane type-1" evidence="11">
    <location>
        <begin position="18"/>
        <end position="301"/>
    </location>
</feature>
<dbReference type="SUPFAM" id="SSF90123">
    <property type="entry name" value="ABC transporter transmembrane region"/>
    <property type="match status" value="1"/>
</dbReference>
<evidence type="ECO:0000256" key="9">
    <source>
        <dbReference type="SAM" id="Phobius"/>
    </source>
</evidence>
<dbReference type="RefSeq" id="WP_091745214.1">
    <property type="nucleotide sequence ID" value="NZ_FODY01000006.1"/>
</dbReference>
<dbReference type="InterPro" id="IPR017871">
    <property type="entry name" value="ABC_transporter-like_CS"/>
</dbReference>
<dbReference type="GO" id="GO:0016887">
    <property type="term" value="F:ATP hydrolysis activity"/>
    <property type="evidence" value="ECO:0007669"/>
    <property type="project" value="InterPro"/>
</dbReference>
<evidence type="ECO:0000256" key="5">
    <source>
        <dbReference type="ARBA" id="ARBA00022741"/>
    </source>
</evidence>
<keyword evidence="2" id="KW-0813">Transport</keyword>
<dbReference type="InterPro" id="IPR027417">
    <property type="entry name" value="P-loop_NTPase"/>
</dbReference>
<sequence length="575" mass="62772">MIDKRLLREAQQHTRWFLLIILLGLAAGVCAVLQADYLSRIISGVFLEGLRLQDVRDWLSILLVIAGGRVLSGWFLELAGHQLAFEIKRDLRQRLLDKILRMGPVAGASEQTGELTNLLLEGIENIEPYFARYLPQVCVTALIPLTILGSVFLRDKITMVILLITAPLIPVFMILIGKLAEKKSKQQWEYLSRVSGHFFDVLEGLTTLKLFGRSREQIKVIAAMSQGFSAATLSVLKIAFLSALVLELVATISTALVAVGIGLRLLYSQIYFKEALFVLLLTPDFFLPLRQLGSQFHAGLSGVSTAERIYGLLNRDFTPAKFGDRTFAGETGCTVAVEAVSFCYPGRDKAALKQVFFNLKPGERTALIGPSGAGKSTLVNLLLGFLTPQEGEIRVNGVTLQDFSLLEWQKQIALVPQTPHLFCCSVVDNIRMGDETAPLAAVIAAAQAAGAHEFIQALPAGYDTVLGDGGQALSGGEAKRIALARAFLKNAPLLILDEATTGLDPYNEKLLDESVDRLMQDKAVLIIAHRLSTVRSADQIVVLADGQVQESGTHHELIEQKGAYYTMLNGFQGSL</sequence>
<dbReference type="SUPFAM" id="SSF52540">
    <property type="entry name" value="P-loop containing nucleoside triphosphate hydrolases"/>
    <property type="match status" value="1"/>
</dbReference>
<evidence type="ECO:0000259" key="11">
    <source>
        <dbReference type="PROSITE" id="PS50929"/>
    </source>
</evidence>
<organism evidence="12 13">
    <name type="scientific">Propionispora vibrioides</name>
    <dbReference type="NCBI Taxonomy" id="112903"/>
    <lineage>
        <taxon>Bacteria</taxon>
        <taxon>Bacillati</taxon>
        <taxon>Bacillota</taxon>
        <taxon>Negativicutes</taxon>
        <taxon>Selenomonadales</taxon>
        <taxon>Sporomusaceae</taxon>
        <taxon>Propionispora</taxon>
    </lineage>
</organism>
<evidence type="ECO:0000313" key="13">
    <source>
        <dbReference type="Proteomes" id="UP000198847"/>
    </source>
</evidence>
<evidence type="ECO:0000313" key="12">
    <source>
        <dbReference type="EMBL" id="SEO88209.1"/>
    </source>
</evidence>
<dbReference type="InterPro" id="IPR036640">
    <property type="entry name" value="ABC1_TM_sf"/>
</dbReference>
<dbReference type="FunFam" id="3.40.50.300:FF:000221">
    <property type="entry name" value="Multidrug ABC transporter ATP-binding protein"/>
    <property type="match status" value="1"/>
</dbReference>
<proteinExistence type="predicted"/>
<dbReference type="InterPro" id="IPR011527">
    <property type="entry name" value="ABC1_TM_dom"/>
</dbReference>
<keyword evidence="4 9" id="KW-0812">Transmembrane</keyword>
<gene>
    <name evidence="12" type="ORF">SAMN04490178_106100</name>
</gene>
<feature type="transmembrane region" description="Helical" evidence="9">
    <location>
        <begin position="159"/>
        <end position="177"/>
    </location>
</feature>
<keyword evidence="7 9" id="KW-1133">Transmembrane helix</keyword>
<dbReference type="AlphaFoldDB" id="A0A1H8TAP7"/>
<comment type="subcellular location">
    <subcellularLocation>
        <location evidence="1">Cell membrane</location>
        <topology evidence="1">Multi-pass membrane protein</topology>
    </subcellularLocation>
</comment>
<dbReference type="GO" id="GO:0140359">
    <property type="term" value="F:ABC-type transporter activity"/>
    <property type="evidence" value="ECO:0007669"/>
    <property type="project" value="InterPro"/>
</dbReference>
<reference evidence="12 13" key="1">
    <citation type="submission" date="2016-10" db="EMBL/GenBank/DDBJ databases">
        <authorList>
            <person name="de Groot N.N."/>
        </authorList>
    </citation>
    <scope>NUCLEOTIDE SEQUENCE [LARGE SCALE GENOMIC DNA]</scope>
    <source>
        <strain evidence="12 13">DSM 13305</strain>
    </source>
</reference>
<dbReference type="GO" id="GO:0005524">
    <property type="term" value="F:ATP binding"/>
    <property type="evidence" value="ECO:0007669"/>
    <property type="project" value="UniProtKB-KW"/>
</dbReference>
<dbReference type="InterPro" id="IPR003593">
    <property type="entry name" value="AAA+_ATPase"/>
</dbReference>